<dbReference type="Pfam" id="PF02237">
    <property type="entry name" value="BPL_C"/>
    <property type="match status" value="1"/>
</dbReference>
<evidence type="ECO:0000256" key="4">
    <source>
        <dbReference type="ARBA" id="ARBA00023267"/>
    </source>
</evidence>
<feature type="domain" description="BPL/LPL catalytic" evidence="6">
    <location>
        <begin position="10"/>
        <end position="197"/>
    </location>
</feature>
<evidence type="ECO:0000256" key="2">
    <source>
        <dbReference type="ARBA" id="ARBA00022741"/>
    </source>
</evidence>
<name>A0A255H0V1_9ACTN</name>
<evidence type="ECO:0000256" key="5">
    <source>
        <dbReference type="ARBA" id="ARBA00024227"/>
    </source>
</evidence>
<evidence type="ECO:0000256" key="1">
    <source>
        <dbReference type="ARBA" id="ARBA00022598"/>
    </source>
</evidence>
<dbReference type="NCBIfam" id="TIGR00121">
    <property type="entry name" value="birA_ligase"/>
    <property type="match status" value="1"/>
</dbReference>
<dbReference type="CDD" id="cd00600">
    <property type="entry name" value="Sm_like"/>
    <property type="match status" value="1"/>
</dbReference>
<dbReference type="EC" id="6.3.4.15" evidence="5"/>
<dbReference type="PANTHER" id="PTHR12835">
    <property type="entry name" value="BIOTIN PROTEIN LIGASE"/>
    <property type="match status" value="1"/>
</dbReference>
<proteinExistence type="predicted"/>
<dbReference type="InterPro" id="IPR003142">
    <property type="entry name" value="BPL_C"/>
</dbReference>
<comment type="caution">
    <text evidence="7">The sequence shown here is derived from an EMBL/GenBank/DDBJ whole genome shotgun (WGS) entry which is preliminary data.</text>
</comment>
<organism evidence="7 8">
    <name type="scientific">Enemella dayhoffiae</name>
    <dbReference type="NCBI Taxonomy" id="2016507"/>
    <lineage>
        <taxon>Bacteria</taxon>
        <taxon>Bacillati</taxon>
        <taxon>Actinomycetota</taxon>
        <taxon>Actinomycetes</taxon>
        <taxon>Propionibacteriales</taxon>
        <taxon>Propionibacteriaceae</taxon>
        <taxon>Enemella</taxon>
    </lineage>
</organism>
<dbReference type="PANTHER" id="PTHR12835:SF5">
    <property type="entry name" value="BIOTIN--PROTEIN LIGASE"/>
    <property type="match status" value="1"/>
</dbReference>
<accession>A0A255H0V1</accession>
<dbReference type="RefSeq" id="WP_094364230.1">
    <property type="nucleotide sequence ID" value="NZ_NMVQ01000023.1"/>
</dbReference>
<keyword evidence="1 7" id="KW-0436">Ligase</keyword>
<dbReference type="SUPFAM" id="SSF50037">
    <property type="entry name" value="C-terminal domain of transcriptional repressors"/>
    <property type="match status" value="1"/>
</dbReference>
<protein>
    <recommendedName>
        <fullName evidence="5">biotin--[biotin carboxyl-carrier protein] ligase</fullName>
        <ecNumber evidence="5">6.3.4.15</ecNumber>
    </recommendedName>
</protein>
<dbReference type="SUPFAM" id="SSF55681">
    <property type="entry name" value="Class II aaRS and biotin synthetases"/>
    <property type="match status" value="1"/>
</dbReference>
<dbReference type="GO" id="GO:0005737">
    <property type="term" value="C:cytoplasm"/>
    <property type="evidence" value="ECO:0007669"/>
    <property type="project" value="TreeGrafter"/>
</dbReference>
<reference evidence="7 8" key="1">
    <citation type="submission" date="2017-07" db="EMBL/GenBank/DDBJ databases">
        <title>Draft whole genome sequences of clinical Proprionibacteriaceae strains.</title>
        <authorList>
            <person name="Bernier A.-M."/>
            <person name="Bernard K."/>
            <person name="Domingo M.-C."/>
        </authorList>
    </citation>
    <scope>NUCLEOTIDE SEQUENCE [LARGE SCALE GENOMIC DNA]</scope>
    <source>
        <strain evidence="7 8">NML 130396</strain>
    </source>
</reference>
<dbReference type="GO" id="GO:0005524">
    <property type="term" value="F:ATP binding"/>
    <property type="evidence" value="ECO:0007669"/>
    <property type="project" value="UniProtKB-KW"/>
</dbReference>
<evidence type="ECO:0000256" key="3">
    <source>
        <dbReference type="ARBA" id="ARBA00022840"/>
    </source>
</evidence>
<dbReference type="Pfam" id="PF03099">
    <property type="entry name" value="BPL_LplA_LipB"/>
    <property type="match status" value="1"/>
</dbReference>
<dbReference type="AlphaFoldDB" id="A0A255H0V1"/>
<evidence type="ECO:0000259" key="6">
    <source>
        <dbReference type="PROSITE" id="PS51733"/>
    </source>
</evidence>
<dbReference type="PROSITE" id="PS51733">
    <property type="entry name" value="BPL_LPL_CATALYTIC"/>
    <property type="match status" value="1"/>
</dbReference>
<dbReference type="InterPro" id="IPR004143">
    <property type="entry name" value="BPL_LPL_catalytic"/>
</dbReference>
<evidence type="ECO:0000313" key="8">
    <source>
        <dbReference type="Proteomes" id="UP000216311"/>
    </source>
</evidence>
<evidence type="ECO:0000313" key="7">
    <source>
        <dbReference type="EMBL" id="OYO20803.1"/>
    </source>
</evidence>
<dbReference type="Gene3D" id="2.30.30.100">
    <property type="match status" value="1"/>
</dbReference>
<dbReference type="InterPro" id="IPR004408">
    <property type="entry name" value="Biotin_CoA_COase_ligase"/>
</dbReference>
<sequence>MPANQPPDPNRLRDLLATSDWWSIEVLPEVGSTNRELALRAAAGAVHGSVLITDNQTAGRGRLDRSWTTPPGVAVACSVLVRPPATIPLGHWLWLSPVLGLAVSRGVRRFSGLAVQLKWPNDVLVAERKLSGLLAERVDTGGHAAAILGFGINVTASAEELPVPTATSLLIEGAPTDATELLAHVLAELAALWRLWQHDLAAVRAAYRAECDTVGRRVRVLLGPDRELVGTAIGVDDSGSLLVETGSNVQAFPAGDVTHLRTAD</sequence>
<gene>
    <name evidence="7" type="ORF">CGZ93_11255</name>
</gene>
<dbReference type="CDD" id="cd16442">
    <property type="entry name" value="BPL"/>
    <property type="match status" value="1"/>
</dbReference>
<dbReference type="OrthoDB" id="9807064at2"/>
<dbReference type="EMBL" id="NMVQ01000023">
    <property type="protein sequence ID" value="OYO20803.1"/>
    <property type="molecule type" value="Genomic_DNA"/>
</dbReference>
<dbReference type="Proteomes" id="UP000216311">
    <property type="component" value="Unassembled WGS sequence"/>
</dbReference>
<dbReference type="InterPro" id="IPR045864">
    <property type="entry name" value="aa-tRNA-synth_II/BPL/LPL"/>
</dbReference>
<keyword evidence="2" id="KW-0547">Nucleotide-binding</keyword>
<keyword evidence="4" id="KW-0092">Biotin</keyword>
<keyword evidence="3" id="KW-0067">ATP-binding</keyword>
<dbReference type="InterPro" id="IPR008988">
    <property type="entry name" value="Transcriptional_repressor_C"/>
</dbReference>
<keyword evidence="8" id="KW-1185">Reference proteome</keyword>
<dbReference type="Gene3D" id="3.30.930.10">
    <property type="entry name" value="Bira Bifunctional Protein, Domain 2"/>
    <property type="match status" value="1"/>
</dbReference>
<dbReference type="GO" id="GO:0004077">
    <property type="term" value="F:biotin--[biotin carboxyl-carrier protein] ligase activity"/>
    <property type="evidence" value="ECO:0007669"/>
    <property type="project" value="UniProtKB-EC"/>
</dbReference>